<dbReference type="Proteomes" id="UP000054563">
    <property type="component" value="Unassembled WGS sequence"/>
</dbReference>
<sequence length="86" mass="9879">MGESAKQLRYVDIGVNLGDPVFRGEYHGKKVHDDDLRDVIERAVNVGCQKFMVTGSDLQESKHAIQVARDHGMKKYLWFDFLLLSR</sequence>
<dbReference type="InterPro" id="IPR050891">
    <property type="entry name" value="TatD-type_Hydrolase"/>
</dbReference>
<evidence type="ECO:0000256" key="2">
    <source>
        <dbReference type="ARBA" id="ARBA00022801"/>
    </source>
</evidence>
<dbReference type="InterPro" id="IPR032466">
    <property type="entry name" value="Metal_Hydrolase"/>
</dbReference>
<dbReference type="EMBL" id="DS016997">
    <property type="protein sequence ID" value="KMU87222.1"/>
    <property type="molecule type" value="Genomic_DNA"/>
</dbReference>
<evidence type="ECO:0000313" key="4">
    <source>
        <dbReference type="Proteomes" id="UP000054563"/>
    </source>
</evidence>
<dbReference type="Gene3D" id="3.20.20.140">
    <property type="entry name" value="Metal-dependent hydrolases"/>
    <property type="match status" value="1"/>
</dbReference>
<dbReference type="PANTHER" id="PTHR10060">
    <property type="entry name" value="TATD FAMILY DEOXYRIBONUCLEASE"/>
    <property type="match status" value="1"/>
</dbReference>
<dbReference type="SUPFAM" id="SSF51556">
    <property type="entry name" value="Metallo-dependent hydrolases"/>
    <property type="match status" value="1"/>
</dbReference>
<protein>
    <submittedName>
        <fullName evidence="3">TatD DNase domain-containing 1</fullName>
    </submittedName>
</protein>
<name>A0A0J8RR00_COCIT</name>
<dbReference type="PANTHER" id="PTHR10060:SF15">
    <property type="entry name" value="DEOXYRIBONUCLEASE TATDN1"/>
    <property type="match status" value="1"/>
</dbReference>
<evidence type="ECO:0000313" key="3">
    <source>
        <dbReference type="EMBL" id="KMU87222.1"/>
    </source>
</evidence>
<accession>A0A0J8RR00</accession>
<proteinExistence type="inferred from homology"/>
<dbReference type="AlphaFoldDB" id="A0A0J8RR00"/>
<dbReference type="STRING" id="396776.A0A0J8RR00"/>
<organism evidence="3 4">
    <name type="scientific">Coccidioides immitis H538.4</name>
    <dbReference type="NCBI Taxonomy" id="396776"/>
    <lineage>
        <taxon>Eukaryota</taxon>
        <taxon>Fungi</taxon>
        <taxon>Dikarya</taxon>
        <taxon>Ascomycota</taxon>
        <taxon>Pezizomycotina</taxon>
        <taxon>Eurotiomycetes</taxon>
        <taxon>Eurotiomycetidae</taxon>
        <taxon>Onygenales</taxon>
        <taxon>Onygenaceae</taxon>
        <taxon>Coccidioides</taxon>
    </lineage>
</organism>
<gene>
    <name evidence="3" type="ORF">CIHG_04666</name>
</gene>
<keyword evidence="2" id="KW-0378">Hydrolase</keyword>
<reference evidence="4" key="1">
    <citation type="journal article" date="2010" name="Genome Res.">
        <title>Population genomic sequencing of Coccidioides fungi reveals recent hybridization and transposon control.</title>
        <authorList>
            <person name="Neafsey D.E."/>
            <person name="Barker B.M."/>
            <person name="Sharpton T.J."/>
            <person name="Stajich J.E."/>
            <person name="Park D.J."/>
            <person name="Whiston E."/>
            <person name="Hung C.-Y."/>
            <person name="McMahan C."/>
            <person name="White J."/>
            <person name="Sykes S."/>
            <person name="Heiman D."/>
            <person name="Young S."/>
            <person name="Zeng Q."/>
            <person name="Abouelleil A."/>
            <person name="Aftuck L."/>
            <person name="Bessette D."/>
            <person name="Brown A."/>
            <person name="FitzGerald M."/>
            <person name="Lui A."/>
            <person name="Macdonald J.P."/>
            <person name="Priest M."/>
            <person name="Orbach M.J."/>
            <person name="Galgiani J.N."/>
            <person name="Kirkland T.N."/>
            <person name="Cole G.T."/>
            <person name="Birren B.W."/>
            <person name="Henn M.R."/>
            <person name="Taylor J.W."/>
            <person name="Rounsley S.D."/>
        </authorList>
    </citation>
    <scope>NUCLEOTIDE SEQUENCE [LARGE SCALE GENOMIC DNA]</scope>
    <source>
        <strain evidence="4">H538.4</strain>
    </source>
</reference>
<dbReference type="VEuPathDB" id="FungiDB:CIHG_04666"/>
<dbReference type="GO" id="GO:0008296">
    <property type="term" value="F:3'-5'-DNA exonuclease activity"/>
    <property type="evidence" value="ECO:0007669"/>
    <property type="project" value="TreeGrafter"/>
</dbReference>
<dbReference type="GO" id="GO:0005829">
    <property type="term" value="C:cytosol"/>
    <property type="evidence" value="ECO:0007669"/>
    <property type="project" value="TreeGrafter"/>
</dbReference>
<evidence type="ECO:0000256" key="1">
    <source>
        <dbReference type="ARBA" id="ARBA00009275"/>
    </source>
</evidence>
<comment type="similarity">
    <text evidence="1">Belongs to the metallo-dependent hydrolases superfamily. TatD-type hydrolase family.</text>
</comment>